<dbReference type="PROSITE" id="PS51257">
    <property type="entry name" value="PROKAR_LIPOPROTEIN"/>
    <property type="match status" value="1"/>
</dbReference>
<evidence type="ECO:0000313" key="1">
    <source>
        <dbReference type="EMBL" id="NVN18060.1"/>
    </source>
</evidence>
<comment type="caution">
    <text evidence="1">The sequence shown here is derived from an EMBL/GenBank/DDBJ whole genome shotgun (WGS) entry which is preliminary data.</text>
</comment>
<gene>
    <name evidence="1" type="ORF">GUA46_06890</name>
</gene>
<sequence length="204" mass="23621">MGNRTPKILVFLTIVLIIIACDSKSFDSKDELLAYVRDVENGYHFQKSINGIKYSLIYRPTDLMVSQFINNENSTDDIKKLRKEYSRYHYFNLSMSANGKELLSQNMGSRAEYGAKVNQFSFGMADKVLLTDQKRDTLELLDYVYPRMYGMAAGTEMLLVYESQEKTLQQDYLLFTIQDLGYGTGEVTFKIDTKKIKQQPRLNF</sequence>
<keyword evidence="2" id="KW-1185">Reference proteome</keyword>
<dbReference type="RefSeq" id="WP_176619862.1">
    <property type="nucleotide sequence ID" value="NZ_WYET01000003.1"/>
</dbReference>
<evidence type="ECO:0008006" key="3">
    <source>
        <dbReference type="Google" id="ProtNLM"/>
    </source>
</evidence>
<evidence type="ECO:0000313" key="2">
    <source>
        <dbReference type="Proteomes" id="UP000558089"/>
    </source>
</evidence>
<dbReference type="AlphaFoldDB" id="A0A850NGN3"/>
<accession>A0A850NGN3</accession>
<organism evidence="1 2">
    <name type="scientific">Flagellimonas chongwuensis</name>
    <dbReference type="NCBI Taxonomy" id="2697365"/>
    <lineage>
        <taxon>Bacteria</taxon>
        <taxon>Pseudomonadati</taxon>
        <taxon>Bacteroidota</taxon>
        <taxon>Flavobacteriia</taxon>
        <taxon>Flavobacteriales</taxon>
        <taxon>Flavobacteriaceae</taxon>
        <taxon>Flagellimonas</taxon>
    </lineage>
</organism>
<dbReference type="Proteomes" id="UP000558089">
    <property type="component" value="Unassembled WGS sequence"/>
</dbReference>
<dbReference type="EMBL" id="WYET01000003">
    <property type="protein sequence ID" value="NVN18060.1"/>
    <property type="molecule type" value="Genomic_DNA"/>
</dbReference>
<proteinExistence type="predicted"/>
<name>A0A850NGN3_9FLAO</name>
<reference evidence="1 2" key="1">
    <citation type="submission" date="2020-01" db="EMBL/GenBank/DDBJ databases">
        <title>Draft Genome Analysis of Muricauda sp. HICW Isolated from coastal seawater of PR China.</title>
        <authorList>
            <person name="Chen M.-X."/>
        </authorList>
    </citation>
    <scope>NUCLEOTIDE SEQUENCE [LARGE SCALE GENOMIC DNA]</scope>
    <source>
        <strain evidence="1 2">HICW</strain>
    </source>
</reference>
<protein>
    <recommendedName>
        <fullName evidence="3">DUF4738 domain-containing protein</fullName>
    </recommendedName>
</protein>